<dbReference type="AlphaFoldDB" id="A0A8B8CDX0"/>
<dbReference type="KEGG" id="cvn:111118694"/>
<dbReference type="InterPro" id="IPR012336">
    <property type="entry name" value="Thioredoxin-like_fold"/>
</dbReference>
<dbReference type="InterPro" id="IPR036249">
    <property type="entry name" value="Thioredoxin-like_sf"/>
</dbReference>
<reference evidence="3 4" key="1">
    <citation type="submission" date="2025-04" db="UniProtKB">
        <authorList>
            <consortium name="RefSeq"/>
        </authorList>
    </citation>
    <scope>IDENTIFICATION</scope>
    <source>
        <tissue evidence="3 4">Whole sample</tissue>
    </source>
</reference>
<dbReference type="PROSITE" id="PS51352">
    <property type="entry name" value="THIOREDOXIN_2"/>
    <property type="match status" value="1"/>
</dbReference>
<dbReference type="RefSeq" id="XP_022313977.1">
    <property type="nucleotide sequence ID" value="XM_022458269.1"/>
</dbReference>
<evidence type="ECO:0000259" key="1">
    <source>
        <dbReference type="PROSITE" id="PS51352"/>
    </source>
</evidence>
<dbReference type="CDD" id="cd02964">
    <property type="entry name" value="TryX_like_family"/>
    <property type="match status" value="1"/>
</dbReference>
<dbReference type="GeneID" id="111118694"/>
<dbReference type="GO" id="GO:0007600">
    <property type="term" value="P:sensory perception"/>
    <property type="evidence" value="ECO:0007669"/>
    <property type="project" value="InterPro"/>
</dbReference>
<dbReference type="RefSeq" id="XP_022313976.1">
    <property type="nucleotide sequence ID" value="XM_022458268.1"/>
</dbReference>
<gene>
    <name evidence="3 4" type="primary">LOC111118694</name>
</gene>
<dbReference type="InterPro" id="IPR013766">
    <property type="entry name" value="Thioredoxin_domain"/>
</dbReference>
<organism evidence="2 4">
    <name type="scientific">Crassostrea virginica</name>
    <name type="common">Eastern oyster</name>
    <dbReference type="NCBI Taxonomy" id="6565"/>
    <lineage>
        <taxon>Eukaryota</taxon>
        <taxon>Metazoa</taxon>
        <taxon>Spiralia</taxon>
        <taxon>Lophotrochozoa</taxon>
        <taxon>Mollusca</taxon>
        <taxon>Bivalvia</taxon>
        <taxon>Autobranchia</taxon>
        <taxon>Pteriomorphia</taxon>
        <taxon>Ostreida</taxon>
        <taxon>Ostreoidea</taxon>
        <taxon>Ostreidae</taxon>
        <taxon>Crassostrea</taxon>
    </lineage>
</organism>
<dbReference type="Proteomes" id="UP000694844">
    <property type="component" value="Chromosome 2"/>
</dbReference>
<name>A0A8B8CDX0_CRAVI</name>
<feature type="domain" description="Thioredoxin" evidence="1">
    <location>
        <begin position="29"/>
        <end position="192"/>
    </location>
</feature>
<dbReference type="GO" id="GO:0045494">
    <property type="term" value="P:photoreceptor cell maintenance"/>
    <property type="evidence" value="ECO:0007669"/>
    <property type="project" value="InterPro"/>
</dbReference>
<dbReference type="OrthoDB" id="409136at2759"/>
<evidence type="ECO:0000313" key="4">
    <source>
        <dbReference type="RefSeq" id="XP_022313977.1"/>
    </source>
</evidence>
<evidence type="ECO:0000313" key="2">
    <source>
        <dbReference type="Proteomes" id="UP000694844"/>
    </source>
</evidence>
<dbReference type="PANTHER" id="PTHR46762:SF1">
    <property type="entry name" value="NUCLEOREDOXIN-LIKE PROTEIN 2"/>
    <property type="match status" value="1"/>
</dbReference>
<sequence>MDEKEGISIFQELLKDKSFITKDFYIEPEQEDKKSEDFNYVPEKERANKVVVEEPVRGLVDALPSVENTVLGLLFSAGWCSPCREFVPLLRDLYEELQMKRCPFQIVFISFDKTEEKMKEYFMDHHGEWLAVPFNDKALREAFRSTYDVNSLPKLIVVKDTGEVITKTGRKEVQDRGFIGYRNWRLVANLKDGGKLHSSSIIKSERTLDPKDSDA</sequence>
<dbReference type="Pfam" id="PF13905">
    <property type="entry name" value="Thioredoxin_8"/>
    <property type="match status" value="1"/>
</dbReference>
<dbReference type="SUPFAM" id="SSF52833">
    <property type="entry name" value="Thioredoxin-like"/>
    <property type="match status" value="1"/>
</dbReference>
<accession>A0A8B8CDX0</accession>
<evidence type="ECO:0000313" key="3">
    <source>
        <dbReference type="RefSeq" id="XP_022313976.1"/>
    </source>
</evidence>
<dbReference type="Gene3D" id="3.40.30.10">
    <property type="entry name" value="Glutaredoxin"/>
    <property type="match status" value="1"/>
</dbReference>
<dbReference type="InterPro" id="IPR029519">
    <property type="entry name" value="RdCVF2"/>
</dbReference>
<keyword evidence="2" id="KW-1185">Reference proteome</keyword>
<dbReference type="PANTHER" id="PTHR46762">
    <property type="entry name" value="NUCLEOREDOXIN-LIKE PROTEIN 2"/>
    <property type="match status" value="1"/>
</dbReference>
<proteinExistence type="predicted"/>
<protein>
    <submittedName>
        <fullName evidence="3 4">Nucleoredoxin-like protein 2</fullName>
    </submittedName>
</protein>